<dbReference type="PANTHER" id="PTHR43807:SF20">
    <property type="entry name" value="FI04487P"/>
    <property type="match status" value="1"/>
</dbReference>
<dbReference type="InterPro" id="IPR015422">
    <property type="entry name" value="PyrdxlP-dep_Trfase_small"/>
</dbReference>
<dbReference type="NCBIfam" id="NF006569">
    <property type="entry name" value="PRK09082.1"/>
    <property type="match status" value="1"/>
</dbReference>
<evidence type="ECO:0000259" key="8">
    <source>
        <dbReference type="Pfam" id="PF00155"/>
    </source>
</evidence>
<keyword evidence="5 9" id="KW-0808">Transferase</keyword>
<evidence type="ECO:0000313" key="10">
    <source>
        <dbReference type="Proteomes" id="UP000192920"/>
    </source>
</evidence>
<comment type="similarity">
    <text evidence="2">Belongs to the class-I pyridoxal-phosphate-dependent aminotransferase family.</text>
</comment>
<evidence type="ECO:0000313" key="9">
    <source>
        <dbReference type="EMBL" id="SMF42139.1"/>
    </source>
</evidence>
<dbReference type="GO" id="GO:0005737">
    <property type="term" value="C:cytoplasm"/>
    <property type="evidence" value="ECO:0007669"/>
    <property type="project" value="TreeGrafter"/>
</dbReference>
<evidence type="ECO:0000256" key="4">
    <source>
        <dbReference type="ARBA" id="ARBA00022576"/>
    </source>
</evidence>
<evidence type="ECO:0000256" key="7">
    <source>
        <dbReference type="SAM" id="MobiDB-lite"/>
    </source>
</evidence>
<dbReference type="InterPro" id="IPR015424">
    <property type="entry name" value="PyrdxlP-dep_Trfase"/>
</dbReference>
<reference evidence="10" key="1">
    <citation type="submission" date="2017-04" db="EMBL/GenBank/DDBJ databases">
        <authorList>
            <person name="Varghese N."/>
            <person name="Submissions S."/>
        </authorList>
    </citation>
    <scope>NUCLEOTIDE SEQUENCE [LARGE SCALE GENOMIC DNA]</scope>
    <source>
        <strain evidence="10">DSM 22618</strain>
    </source>
</reference>
<feature type="compositionally biased region" description="Basic residues" evidence="7">
    <location>
        <begin position="9"/>
        <end position="24"/>
    </location>
</feature>
<feature type="compositionally biased region" description="Polar residues" evidence="7">
    <location>
        <begin position="26"/>
        <end position="41"/>
    </location>
</feature>
<evidence type="ECO:0000256" key="1">
    <source>
        <dbReference type="ARBA" id="ARBA00001933"/>
    </source>
</evidence>
<feature type="region of interest" description="Disordered" evidence="7">
    <location>
        <begin position="1"/>
        <end position="43"/>
    </location>
</feature>
<gene>
    <name evidence="9" type="ORF">SAMN02745746_03153</name>
</gene>
<evidence type="ECO:0000256" key="2">
    <source>
        <dbReference type="ARBA" id="ARBA00007441"/>
    </source>
</evidence>
<dbReference type="CDD" id="cd00609">
    <property type="entry name" value="AAT_like"/>
    <property type="match status" value="1"/>
</dbReference>
<dbReference type="AlphaFoldDB" id="A0A1Y6C8I1"/>
<evidence type="ECO:0000256" key="5">
    <source>
        <dbReference type="ARBA" id="ARBA00022679"/>
    </source>
</evidence>
<dbReference type="STRING" id="1123014.SAMN02745746_03153"/>
<proteinExistence type="inferred from homology"/>
<organism evidence="9 10">
    <name type="scientific">Pseudogulbenkiania subflava DSM 22618</name>
    <dbReference type="NCBI Taxonomy" id="1123014"/>
    <lineage>
        <taxon>Bacteria</taxon>
        <taxon>Pseudomonadati</taxon>
        <taxon>Pseudomonadota</taxon>
        <taxon>Betaproteobacteria</taxon>
        <taxon>Neisseriales</taxon>
        <taxon>Chromobacteriaceae</taxon>
        <taxon>Pseudogulbenkiania</taxon>
    </lineage>
</organism>
<dbReference type="Gene3D" id="3.90.1150.10">
    <property type="entry name" value="Aspartate Aminotransferase, domain 1"/>
    <property type="match status" value="1"/>
</dbReference>
<dbReference type="EMBL" id="FXAG01000019">
    <property type="protein sequence ID" value="SMF42139.1"/>
    <property type="molecule type" value="Genomic_DNA"/>
</dbReference>
<feature type="domain" description="Aminotransferase class I/classII large" evidence="8">
    <location>
        <begin position="66"/>
        <end position="415"/>
    </location>
</feature>
<keyword evidence="6" id="KW-0663">Pyridoxal phosphate</keyword>
<evidence type="ECO:0000256" key="6">
    <source>
        <dbReference type="ARBA" id="ARBA00022898"/>
    </source>
</evidence>
<evidence type="ECO:0000256" key="3">
    <source>
        <dbReference type="ARBA" id="ARBA00021531"/>
    </source>
</evidence>
<keyword evidence="10" id="KW-1185">Reference proteome</keyword>
<keyword evidence="4 9" id="KW-0032">Aminotransferase</keyword>
<dbReference type="InterPro" id="IPR051326">
    <property type="entry name" value="Kynurenine-oxoglutarate_AT"/>
</dbReference>
<dbReference type="InterPro" id="IPR004839">
    <property type="entry name" value="Aminotransferase_I/II_large"/>
</dbReference>
<comment type="cofactor">
    <cofactor evidence="1">
        <name>pyridoxal 5'-phosphate</name>
        <dbReference type="ChEBI" id="CHEBI:597326"/>
    </cofactor>
</comment>
<dbReference type="GO" id="GO:0030170">
    <property type="term" value="F:pyridoxal phosphate binding"/>
    <property type="evidence" value="ECO:0007669"/>
    <property type="project" value="InterPro"/>
</dbReference>
<dbReference type="InterPro" id="IPR015421">
    <property type="entry name" value="PyrdxlP-dep_Trfase_major"/>
</dbReference>
<dbReference type="Proteomes" id="UP000192920">
    <property type="component" value="Unassembled WGS sequence"/>
</dbReference>
<dbReference type="Gene3D" id="3.40.640.10">
    <property type="entry name" value="Type I PLP-dependent aspartate aminotransferase-like (Major domain)"/>
    <property type="match status" value="1"/>
</dbReference>
<protein>
    <recommendedName>
        <fullName evidence="3">Putative 8-amino-7-oxononanoate synthase</fullName>
    </recommendedName>
</protein>
<dbReference type="FunFam" id="3.40.640.10:FF:000033">
    <property type="entry name" value="Aspartate aminotransferase"/>
    <property type="match status" value="1"/>
</dbReference>
<name>A0A1Y6C8I1_9NEIS</name>
<dbReference type="SUPFAM" id="SSF53383">
    <property type="entry name" value="PLP-dependent transferases"/>
    <property type="match status" value="1"/>
</dbReference>
<sequence length="418" mass="46076">MHNMPINRLSHKPRRPFNGVKRHPMAQTQQPGDDMTDSITPRSKLPNVGTTIFTVIGQLAAEHRAINLSQGAPNFPCAPELIEHTHQAMRDGHNQYSPMAGLYALREAVAGKVATLYGHHYDPEHEVTITASASEGLFASITALVHPGDEVIVFEPCFDSYAPMIELQGAKVVSFKLAPPTFAIPWDEVAARITPRTRMILLNSPHNPSGAVLGDEDIAALKRLTAGTDIVLLSDEVYEHVVFDGALHHSMSRYPELAERAVVVASFGKTFHITGWRVGYCLAPAALMEEIRKVHQFAMFAADTPMQYGLARIMQTPSHYLGLADFYQQKRDLLVDCLAGSRLTLLPSAGSFFMLASYEKISDQSDSDFVQTLIREHQVATIPVSAFYSDGTDHRLIRLSFAKDDATLRAGAESLCRL</sequence>
<accession>A0A1Y6C8I1</accession>
<dbReference type="NCBIfam" id="NF009079">
    <property type="entry name" value="PRK12414.1"/>
    <property type="match status" value="1"/>
</dbReference>
<dbReference type="Pfam" id="PF00155">
    <property type="entry name" value="Aminotran_1_2"/>
    <property type="match status" value="1"/>
</dbReference>
<dbReference type="PANTHER" id="PTHR43807">
    <property type="entry name" value="FI04487P"/>
    <property type="match status" value="1"/>
</dbReference>
<dbReference type="GO" id="GO:0016212">
    <property type="term" value="F:kynurenine-oxoglutarate transaminase activity"/>
    <property type="evidence" value="ECO:0007669"/>
    <property type="project" value="TreeGrafter"/>
</dbReference>